<gene>
    <name evidence="3" type="ORF">ONE63_003622</name>
</gene>
<name>A0AAV7X4D0_9NEOP</name>
<feature type="region of interest" description="Disordered" evidence="2">
    <location>
        <begin position="1"/>
        <end position="34"/>
    </location>
</feature>
<dbReference type="Proteomes" id="UP001075354">
    <property type="component" value="Chromosome 14"/>
</dbReference>
<feature type="region of interest" description="Disordered" evidence="2">
    <location>
        <begin position="66"/>
        <end position="93"/>
    </location>
</feature>
<keyword evidence="1" id="KW-0175">Coiled coil</keyword>
<feature type="region of interest" description="Disordered" evidence="2">
    <location>
        <begin position="40"/>
        <end position="59"/>
    </location>
</feature>
<evidence type="ECO:0000256" key="1">
    <source>
        <dbReference type="SAM" id="Coils"/>
    </source>
</evidence>
<comment type="caution">
    <text evidence="3">The sequence shown here is derived from an EMBL/GenBank/DDBJ whole genome shotgun (WGS) entry which is preliminary data.</text>
</comment>
<feature type="coiled-coil region" evidence="1">
    <location>
        <begin position="245"/>
        <end position="288"/>
    </location>
</feature>
<accession>A0AAV7X4D0</accession>
<reference evidence="3" key="1">
    <citation type="submission" date="2022-12" db="EMBL/GenBank/DDBJ databases">
        <title>Chromosome-level genome assembly of the bean flower thrips Megalurothrips usitatus.</title>
        <authorList>
            <person name="Ma L."/>
            <person name="Liu Q."/>
            <person name="Li H."/>
            <person name="Cai W."/>
        </authorList>
    </citation>
    <scope>NUCLEOTIDE SEQUENCE</scope>
    <source>
        <strain evidence="3">Cailab_2022a</strain>
    </source>
</reference>
<organism evidence="3 4">
    <name type="scientific">Megalurothrips usitatus</name>
    <name type="common">bean blossom thrips</name>
    <dbReference type="NCBI Taxonomy" id="439358"/>
    <lineage>
        <taxon>Eukaryota</taxon>
        <taxon>Metazoa</taxon>
        <taxon>Ecdysozoa</taxon>
        <taxon>Arthropoda</taxon>
        <taxon>Hexapoda</taxon>
        <taxon>Insecta</taxon>
        <taxon>Pterygota</taxon>
        <taxon>Neoptera</taxon>
        <taxon>Paraneoptera</taxon>
        <taxon>Thysanoptera</taxon>
        <taxon>Terebrantia</taxon>
        <taxon>Thripoidea</taxon>
        <taxon>Thripidae</taxon>
        <taxon>Megalurothrips</taxon>
    </lineage>
</organism>
<evidence type="ECO:0000256" key="2">
    <source>
        <dbReference type="SAM" id="MobiDB-lite"/>
    </source>
</evidence>
<sequence length="307" mass="34234">MDSAGSGQSSTRPVGNARGGARPPVTPASDFSAWMNPVRNPRVADTAPAPMSAQTSTAGISMEATRNLESFGTSVERVRQSQGPREPPVRRPLPVKGLYYTKQQGIDFVEECLKSQPKTDEDFEKLADELFLKNGSTKNGKQLKTKWRAYERKRYGTMAQRCAAQQPHTSPRGMRCSTRVALQETYPGSSVPKVPDWHRRLHPLLSQTTDNEKNAAVIGVVRDIIAAMDRRSEAIKAGEETIAQARMLEAEVELMKAKTESMEAENRAKKIEVQGREAENRARAIEDEEKFRGDAFELIKRYWQPSG</sequence>
<dbReference type="AlphaFoldDB" id="A0AAV7X4D0"/>
<protein>
    <submittedName>
        <fullName evidence="3">Uncharacterized protein</fullName>
    </submittedName>
</protein>
<proteinExistence type="predicted"/>
<evidence type="ECO:0000313" key="4">
    <source>
        <dbReference type="Proteomes" id="UP001075354"/>
    </source>
</evidence>
<evidence type="ECO:0000313" key="3">
    <source>
        <dbReference type="EMBL" id="KAJ1520496.1"/>
    </source>
</evidence>
<dbReference type="EMBL" id="JAPTSV010000014">
    <property type="protein sequence ID" value="KAJ1520496.1"/>
    <property type="molecule type" value="Genomic_DNA"/>
</dbReference>
<keyword evidence="4" id="KW-1185">Reference proteome</keyword>
<feature type="compositionally biased region" description="Polar residues" evidence="2">
    <location>
        <begin position="1"/>
        <end position="13"/>
    </location>
</feature>